<dbReference type="SUPFAM" id="SSF116734">
    <property type="entry name" value="DNA methylase specificity domain"/>
    <property type="match status" value="2"/>
</dbReference>
<dbReference type="Pfam" id="PF01420">
    <property type="entry name" value="Methylase_S"/>
    <property type="match status" value="2"/>
</dbReference>
<dbReference type="RefSeq" id="WP_223708858.1">
    <property type="nucleotide sequence ID" value="NZ_JAINUY010000006.1"/>
</dbReference>
<evidence type="ECO:0000313" key="5">
    <source>
        <dbReference type="EMBL" id="MBZ4036717.1"/>
    </source>
</evidence>
<dbReference type="InterPro" id="IPR052021">
    <property type="entry name" value="Type-I_RS_S_subunit"/>
</dbReference>
<comment type="caution">
    <text evidence="5">The sequence shown here is derived from an EMBL/GenBank/DDBJ whole genome shotgun (WGS) entry which is preliminary data.</text>
</comment>
<accession>A0A9X1HE70</accession>
<evidence type="ECO:0000256" key="2">
    <source>
        <dbReference type="ARBA" id="ARBA00022747"/>
    </source>
</evidence>
<sequence length="431" mass="49160">MNKENTLIPELRFPEFTNDKEWKKILLIDTADKEVKWSFTGGPFGSNLKASDYTPEGIRIIQLQNIGDGEFKDNYQIYTSEEKADELLSCNIYAGDIILSKMGDPVGRACIIPDYLERCIMASDGIRLVIDQKKFSKYFIYSLINLKSIRKLIEKKSTGSTRKRIGLDTLKNINLIVPKKFKEQQKIADCLLSLDETIEAYNYKLDLLRDHKKGLIQNLFPQKGEKKPKLRFPEFINDKEWITKTLDKIAEFSKGKGISKADITENGALPCIRYGELYTYYKETIYDVISYTDIPEKDLVLSQANDVIIPSSGETHEDIATSSCVMLAGIALGGDLNIIRSKVNGVFLSYYLNNVKKREISEMAQGISVVHLYSNQLKNLEITFPPKGEQEKIAKFLSGLDEVINELNKRIDYLKLHKKGLMQSLFPQMND</sequence>
<keyword evidence="5" id="KW-0255">Endonuclease</keyword>
<dbReference type="EMBL" id="JAINUY010000006">
    <property type="protein sequence ID" value="MBZ4036717.1"/>
    <property type="molecule type" value="Genomic_DNA"/>
</dbReference>
<dbReference type="PANTHER" id="PTHR30408:SF12">
    <property type="entry name" value="TYPE I RESTRICTION ENZYME MJAVIII SPECIFICITY SUBUNIT"/>
    <property type="match status" value="1"/>
</dbReference>
<dbReference type="InterPro" id="IPR044946">
    <property type="entry name" value="Restrct_endonuc_typeI_TRD_sf"/>
</dbReference>
<dbReference type="GO" id="GO:0004519">
    <property type="term" value="F:endonuclease activity"/>
    <property type="evidence" value="ECO:0007669"/>
    <property type="project" value="UniProtKB-KW"/>
</dbReference>
<keyword evidence="5" id="KW-0378">Hydrolase</keyword>
<dbReference type="Proteomes" id="UP001139366">
    <property type="component" value="Unassembled WGS sequence"/>
</dbReference>
<dbReference type="GO" id="GO:0003677">
    <property type="term" value="F:DNA binding"/>
    <property type="evidence" value="ECO:0007669"/>
    <property type="project" value="UniProtKB-KW"/>
</dbReference>
<keyword evidence="6" id="KW-1185">Reference proteome</keyword>
<dbReference type="GO" id="GO:0016787">
    <property type="term" value="F:hydrolase activity"/>
    <property type="evidence" value="ECO:0007669"/>
    <property type="project" value="UniProtKB-KW"/>
</dbReference>
<keyword evidence="3" id="KW-0238">DNA-binding</keyword>
<evidence type="ECO:0000256" key="3">
    <source>
        <dbReference type="ARBA" id="ARBA00023125"/>
    </source>
</evidence>
<dbReference type="GO" id="GO:0009307">
    <property type="term" value="P:DNA restriction-modification system"/>
    <property type="evidence" value="ECO:0007669"/>
    <property type="project" value="UniProtKB-KW"/>
</dbReference>
<dbReference type="AlphaFoldDB" id="A0A9X1HE70"/>
<reference evidence="5 6" key="1">
    <citation type="journal article" date="2023" name="Antonie Van Leeuwenhoek">
        <title>Flavobacterium potami sp. nov., a multi-metal resistance genes harbouring bacterium isolated from shallow river silt.</title>
        <authorList>
            <person name="Li S."/>
            <person name="Mao S."/>
            <person name="Mu W."/>
            <person name="Guo B."/>
            <person name="Li C."/>
            <person name="Zhu Q."/>
            <person name="Hou X."/>
            <person name="Zhao Y."/>
            <person name="Wei S."/>
            <person name="Liu H."/>
            <person name="Liu A."/>
        </authorList>
    </citation>
    <scope>NUCLEOTIDE SEQUENCE [LARGE SCALE GENOMIC DNA]</scope>
    <source>
        <strain evidence="5 6">17A</strain>
    </source>
</reference>
<keyword evidence="5" id="KW-0540">Nuclease</keyword>
<dbReference type="EC" id="3.1.21.-" evidence="5"/>
<dbReference type="PANTHER" id="PTHR30408">
    <property type="entry name" value="TYPE-1 RESTRICTION ENZYME ECOKI SPECIFICITY PROTEIN"/>
    <property type="match status" value="1"/>
</dbReference>
<dbReference type="Gene3D" id="3.90.220.20">
    <property type="entry name" value="DNA methylase specificity domains"/>
    <property type="match status" value="2"/>
</dbReference>
<name>A0A9X1HE70_9FLAO</name>
<evidence type="ECO:0000313" key="6">
    <source>
        <dbReference type="Proteomes" id="UP001139366"/>
    </source>
</evidence>
<feature type="domain" description="Type I restriction modification DNA specificity" evidence="4">
    <location>
        <begin position="72"/>
        <end position="200"/>
    </location>
</feature>
<proteinExistence type="inferred from homology"/>
<keyword evidence="2" id="KW-0680">Restriction system</keyword>
<evidence type="ECO:0000256" key="1">
    <source>
        <dbReference type="ARBA" id="ARBA00010923"/>
    </source>
</evidence>
<dbReference type="InterPro" id="IPR000055">
    <property type="entry name" value="Restrct_endonuc_typeI_TRD"/>
</dbReference>
<feature type="domain" description="Type I restriction modification DNA specificity" evidence="4">
    <location>
        <begin position="239"/>
        <end position="411"/>
    </location>
</feature>
<evidence type="ECO:0000259" key="4">
    <source>
        <dbReference type="Pfam" id="PF01420"/>
    </source>
</evidence>
<gene>
    <name evidence="5" type="ORF">K6T82_18245</name>
</gene>
<organism evidence="5 6">
    <name type="scientific">Flavobacterium potami</name>
    <dbReference type="NCBI Taxonomy" id="2872310"/>
    <lineage>
        <taxon>Bacteria</taxon>
        <taxon>Pseudomonadati</taxon>
        <taxon>Bacteroidota</taxon>
        <taxon>Flavobacteriia</taxon>
        <taxon>Flavobacteriales</taxon>
        <taxon>Flavobacteriaceae</taxon>
        <taxon>Flavobacterium</taxon>
    </lineage>
</organism>
<protein>
    <submittedName>
        <fullName evidence="5">Restriction endonuclease subunit S</fullName>
        <ecNumber evidence="5">3.1.21.-</ecNumber>
    </submittedName>
</protein>
<dbReference type="Gene3D" id="1.10.287.1120">
    <property type="entry name" value="Bipartite methylase S protein"/>
    <property type="match status" value="1"/>
</dbReference>
<comment type="similarity">
    <text evidence="1">Belongs to the type-I restriction system S methylase family.</text>
</comment>